<organism evidence="1">
    <name type="scientific">Lygus hesperus</name>
    <name type="common">Western plant bug</name>
    <dbReference type="NCBI Taxonomy" id="30085"/>
    <lineage>
        <taxon>Eukaryota</taxon>
        <taxon>Metazoa</taxon>
        <taxon>Ecdysozoa</taxon>
        <taxon>Arthropoda</taxon>
        <taxon>Hexapoda</taxon>
        <taxon>Insecta</taxon>
        <taxon>Pterygota</taxon>
        <taxon>Neoptera</taxon>
        <taxon>Paraneoptera</taxon>
        <taxon>Hemiptera</taxon>
        <taxon>Heteroptera</taxon>
        <taxon>Panheteroptera</taxon>
        <taxon>Cimicomorpha</taxon>
        <taxon>Miridae</taxon>
        <taxon>Mirini</taxon>
        <taxon>Lygus</taxon>
    </lineage>
</organism>
<name>A0A0A9WX17_LYGHE</name>
<sequence length="185" mass="20961">MPFWHYYIPSYFSTEEKLDQQNPENFPYFATVISDGRGRCGATLYTTSRLFTTCQCLIKDSEVVTFRFPHVLLDPESIKVEAGNEATRPSGQTRIGKVVKVHPKCERTRRGVYYNYGVIVVEDPFTLTEGSIEVVDILGQKDQISQAVMKPDDLTCIALDFGISENRETKEWDIDSLVNTEGCDA</sequence>
<protein>
    <submittedName>
        <fullName evidence="1">Kallikrein-2</fullName>
    </submittedName>
</protein>
<proteinExistence type="predicted"/>
<evidence type="ECO:0000313" key="1">
    <source>
        <dbReference type="EMBL" id="JAG12294.1"/>
    </source>
</evidence>
<dbReference type="InterPro" id="IPR043504">
    <property type="entry name" value="Peptidase_S1_PA_chymotrypsin"/>
</dbReference>
<dbReference type="EMBL" id="GBHO01031310">
    <property type="protein sequence ID" value="JAG12294.1"/>
    <property type="molecule type" value="Transcribed_RNA"/>
</dbReference>
<reference evidence="1" key="1">
    <citation type="journal article" date="2014" name="PLoS ONE">
        <title>Transcriptome-Based Identification of ABC Transporters in the Western Tarnished Plant Bug Lygus hesperus.</title>
        <authorList>
            <person name="Hull J.J."/>
            <person name="Chaney K."/>
            <person name="Geib S.M."/>
            <person name="Fabrick J.A."/>
            <person name="Brent C.S."/>
            <person name="Walsh D."/>
            <person name="Lavine L.C."/>
        </authorList>
    </citation>
    <scope>NUCLEOTIDE SEQUENCE</scope>
</reference>
<dbReference type="Gene3D" id="2.40.10.10">
    <property type="entry name" value="Trypsin-like serine proteases"/>
    <property type="match status" value="1"/>
</dbReference>
<reference evidence="1" key="2">
    <citation type="submission" date="2014-07" db="EMBL/GenBank/DDBJ databases">
        <authorList>
            <person name="Hull J."/>
        </authorList>
    </citation>
    <scope>NUCLEOTIDE SEQUENCE</scope>
</reference>
<accession>A0A0A9WX17</accession>
<dbReference type="InterPro" id="IPR009003">
    <property type="entry name" value="Peptidase_S1_PA"/>
</dbReference>
<dbReference type="SUPFAM" id="SSF50494">
    <property type="entry name" value="Trypsin-like serine proteases"/>
    <property type="match status" value="1"/>
</dbReference>
<gene>
    <name evidence="1" type="primary">KLK2_2</name>
    <name evidence="1" type="ORF">CM83_26227</name>
</gene>
<dbReference type="AlphaFoldDB" id="A0A0A9WX17"/>